<sequence length="72" mass="8138">MIWEKNLSFVDCAWDIFPDPAKIQATSSENLALSTRFATHDRSVSRRDQLPGIGGFANRHHNANPTTNSIRR</sequence>
<reference evidence="2 3" key="1">
    <citation type="journal article" date="2023" name="Sci. Data">
        <title>Genome assembly of the Korean intertidal mud-creeper Batillaria attramentaria.</title>
        <authorList>
            <person name="Patra A.K."/>
            <person name="Ho P.T."/>
            <person name="Jun S."/>
            <person name="Lee S.J."/>
            <person name="Kim Y."/>
            <person name="Won Y.J."/>
        </authorList>
    </citation>
    <scope>NUCLEOTIDE SEQUENCE [LARGE SCALE GENOMIC DNA]</scope>
    <source>
        <strain evidence="2">Wonlab-2016</strain>
    </source>
</reference>
<feature type="region of interest" description="Disordered" evidence="1">
    <location>
        <begin position="43"/>
        <end position="72"/>
    </location>
</feature>
<dbReference type="EMBL" id="JACVVK020000174">
    <property type="protein sequence ID" value="KAK7486748.1"/>
    <property type="molecule type" value="Genomic_DNA"/>
</dbReference>
<dbReference type="Proteomes" id="UP001519460">
    <property type="component" value="Unassembled WGS sequence"/>
</dbReference>
<evidence type="ECO:0000313" key="2">
    <source>
        <dbReference type="EMBL" id="KAK7486748.1"/>
    </source>
</evidence>
<gene>
    <name evidence="2" type="ORF">BaRGS_00022032</name>
</gene>
<keyword evidence="3" id="KW-1185">Reference proteome</keyword>
<comment type="caution">
    <text evidence="2">The sequence shown here is derived from an EMBL/GenBank/DDBJ whole genome shotgun (WGS) entry which is preliminary data.</text>
</comment>
<protein>
    <submittedName>
        <fullName evidence="2">Uncharacterized protein</fullName>
    </submittedName>
</protein>
<evidence type="ECO:0000256" key="1">
    <source>
        <dbReference type="SAM" id="MobiDB-lite"/>
    </source>
</evidence>
<organism evidence="2 3">
    <name type="scientific">Batillaria attramentaria</name>
    <dbReference type="NCBI Taxonomy" id="370345"/>
    <lineage>
        <taxon>Eukaryota</taxon>
        <taxon>Metazoa</taxon>
        <taxon>Spiralia</taxon>
        <taxon>Lophotrochozoa</taxon>
        <taxon>Mollusca</taxon>
        <taxon>Gastropoda</taxon>
        <taxon>Caenogastropoda</taxon>
        <taxon>Sorbeoconcha</taxon>
        <taxon>Cerithioidea</taxon>
        <taxon>Batillariidae</taxon>
        <taxon>Batillaria</taxon>
    </lineage>
</organism>
<proteinExistence type="predicted"/>
<name>A0ABD0KI50_9CAEN</name>
<evidence type="ECO:0000313" key="3">
    <source>
        <dbReference type="Proteomes" id="UP001519460"/>
    </source>
</evidence>
<feature type="compositionally biased region" description="Polar residues" evidence="1">
    <location>
        <begin position="63"/>
        <end position="72"/>
    </location>
</feature>
<accession>A0ABD0KI50</accession>
<dbReference type="AlphaFoldDB" id="A0ABD0KI50"/>